<dbReference type="AlphaFoldDB" id="A0A3M2RGY8"/>
<dbReference type="RefSeq" id="WP_114334302.1">
    <property type="nucleotide sequence ID" value="NZ_QMDL01000002.1"/>
</dbReference>
<organism evidence="3 4">
    <name type="scientific">Marinobacter litoralis</name>
    <dbReference type="NCBI Taxonomy" id="187981"/>
    <lineage>
        <taxon>Bacteria</taxon>
        <taxon>Pseudomonadati</taxon>
        <taxon>Pseudomonadota</taxon>
        <taxon>Gammaproteobacteria</taxon>
        <taxon>Pseudomonadales</taxon>
        <taxon>Marinobacteraceae</taxon>
        <taxon>Marinobacter</taxon>
    </lineage>
</organism>
<feature type="signal peptide" evidence="2">
    <location>
        <begin position="1"/>
        <end position="26"/>
    </location>
</feature>
<evidence type="ECO:0000313" key="3">
    <source>
        <dbReference type="EMBL" id="RMJ04205.1"/>
    </source>
</evidence>
<dbReference type="OrthoDB" id="6366681at2"/>
<feature type="chain" id="PRO_5018306462" description="Pentapeptide MXKDX repeat protein" evidence="2">
    <location>
        <begin position="27"/>
        <end position="103"/>
    </location>
</feature>
<gene>
    <name evidence="3" type="ORF">DOQ08_01525</name>
</gene>
<feature type="compositionally biased region" description="Basic and acidic residues" evidence="1">
    <location>
        <begin position="70"/>
        <end position="103"/>
    </location>
</feature>
<evidence type="ECO:0000256" key="1">
    <source>
        <dbReference type="SAM" id="MobiDB-lite"/>
    </source>
</evidence>
<reference evidence="3 4" key="1">
    <citation type="submission" date="2018-08" db="EMBL/GenBank/DDBJ databases">
        <title>Whole Genome Sequence of the Moderate Halophilic Marine Bacterium Marinobacter litoralis Sw-45.</title>
        <authorList>
            <person name="Musa H."/>
        </authorList>
    </citation>
    <scope>NUCLEOTIDE SEQUENCE [LARGE SCALE GENOMIC DNA]</scope>
    <source>
        <strain evidence="3 4">Sw-45</strain>
    </source>
</reference>
<evidence type="ECO:0008006" key="5">
    <source>
        <dbReference type="Google" id="ProtNLM"/>
    </source>
</evidence>
<evidence type="ECO:0000313" key="4">
    <source>
        <dbReference type="Proteomes" id="UP000265903"/>
    </source>
</evidence>
<keyword evidence="4" id="KW-1185">Reference proteome</keyword>
<evidence type="ECO:0000256" key="2">
    <source>
        <dbReference type="SAM" id="SignalP"/>
    </source>
</evidence>
<dbReference type="Proteomes" id="UP000265903">
    <property type="component" value="Unassembled WGS sequence"/>
</dbReference>
<sequence>MKKLHALALYALITPFIALGSTGLLAAHHGNENKDLGEQDMDKHAKQGSQDSERHEESTKSKYNAGDPTGKADEMDPKKDGRSDMKKKDKMKMRSADDMAKEE</sequence>
<keyword evidence="2" id="KW-0732">Signal</keyword>
<dbReference type="EMBL" id="QMDL01000002">
    <property type="protein sequence ID" value="RMJ04205.1"/>
    <property type="molecule type" value="Genomic_DNA"/>
</dbReference>
<feature type="compositionally biased region" description="Basic and acidic residues" evidence="1">
    <location>
        <begin position="29"/>
        <end position="60"/>
    </location>
</feature>
<feature type="region of interest" description="Disordered" evidence="1">
    <location>
        <begin position="28"/>
        <end position="103"/>
    </location>
</feature>
<name>A0A3M2RGY8_9GAMM</name>
<comment type="caution">
    <text evidence="3">The sequence shown here is derived from an EMBL/GenBank/DDBJ whole genome shotgun (WGS) entry which is preliminary data.</text>
</comment>
<proteinExistence type="predicted"/>
<protein>
    <recommendedName>
        <fullName evidence="5">Pentapeptide MXKDX repeat protein</fullName>
    </recommendedName>
</protein>
<accession>A0A3M2RGY8</accession>